<keyword evidence="9" id="KW-0547">Nucleotide-binding</keyword>
<proteinExistence type="predicted"/>
<evidence type="ECO:0000256" key="2">
    <source>
        <dbReference type="ARBA" id="ARBA00004147"/>
    </source>
</evidence>
<dbReference type="InterPro" id="IPR049912">
    <property type="entry name" value="CRESS_DNA_REP"/>
</dbReference>
<feature type="domain" description="CRESS-DNA virus Rep endonuclease" evidence="16">
    <location>
        <begin position="6"/>
        <end position="103"/>
    </location>
</feature>
<evidence type="ECO:0000256" key="10">
    <source>
        <dbReference type="ARBA" id="ARBA00022759"/>
    </source>
</evidence>
<dbReference type="GO" id="GO:0004386">
    <property type="term" value="F:helicase activity"/>
    <property type="evidence" value="ECO:0007669"/>
    <property type="project" value="UniProtKB-KW"/>
</dbReference>
<keyword evidence="6" id="KW-0235">DNA replication</keyword>
<evidence type="ECO:0000313" key="17">
    <source>
        <dbReference type="EMBL" id="QSL97429.1"/>
    </source>
</evidence>
<dbReference type="GO" id="GO:0042025">
    <property type="term" value="C:host cell nucleus"/>
    <property type="evidence" value="ECO:0007669"/>
    <property type="project" value="UniProtKB-SubCell"/>
</dbReference>
<dbReference type="GO" id="GO:0006260">
    <property type="term" value="P:DNA replication"/>
    <property type="evidence" value="ECO:0007669"/>
    <property type="project" value="UniProtKB-KW"/>
</dbReference>
<dbReference type="GO" id="GO:0004519">
    <property type="term" value="F:endonuclease activity"/>
    <property type="evidence" value="ECO:0007669"/>
    <property type="project" value="UniProtKB-KW"/>
</dbReference>
<evidence type="ECO:0000256" key="12">
    <source>
        <dbReference type="ARBA" id="ARBA00022806"/>
    </source>
</evidence>
<dbReference type="PROSITE" id="PS52020">
    <property type="entry name" value="CRESS_DNA_REP"/>
    <property type="match status" value="1"/>
</dbReference>
<evidence type="ECO:0000256" key="14">
    <source>
        <dbReference type="ARBA" id="ARBA00023124"/>
    </source>
</evidence>
<evidence type="ECO:0000256" key="3">
    <source>
        <dbReference type="ARBA" id="ARBA00022562"/>
    </source>
</evidence>
<evidence type="ECO:0000256" key="4">
    <source>
        <dbReference type="ARBA" id="ARBA00022679"/>
    </source>
</evidence>
<reference evidence="17" key="1">
    <citation type="submission" date="2020-03" db="EMBL/GenBank/DDBJ databases">
        <title>A novel circovirus is isolated from feces of rabbits according to viral metagenomics.</title>
        <authorList>
            <person name="Ni H."/>
            <person name="Zhang W."/>
        </authorList>
    </citation>
    <scope>NUCLEOTIDE SEQUENCE</scope>
    <source>
        <strain evidence="17">Rbzj-nh-1</strain>
    </source>
</reference>
<keyword evidence="5" id="KW-0548">Nucleotidyltransferase</keyword>
<keyword evidence="7" id="KW-0540">Nuclease</keyword>
<dbReference type="GO" id="GO:0003677">
    <property type="term" value="F:DNA binding"/>
    <property type="evidence" value="ECO:0007669"/>
    <property type="project" value="UniProtKB-KW"/>
</dbReference>
<evidence type="ECO:0000256" key="1">
    <source>
        <dbReference type="ARBA" id="ARBA00001946"/>
    </source>
</evidence>
<dbReference type="GO" id="GO:0016779">
    <property type="term" value="F:nucleotidyltransferase activity"/>
    <property type="evidence" value="ECO:0007669"/>
    <property type="project" value="UniProtKB-KW"/>
</dbReference>
<name>A0A899IH49_9CIRC</name>
<evidence type="ECO:0000256" key="15">
    <source>
        <dbReference type="ARBA" id="ARBA00023125"/>
    </source>
</evidence>
<dbReference type="GO" id="GO:0005524">
    <property type="term" value="F:ATP binding"/>
    <property type="evidence" value="ECO:0007669"/>
    <property type="project" value="UniProtKB-KW"/>
</dbReference>
<dbReference type="Pfam" id="PF02407">
    <property type="entry name" value="Viral_Rep"/>
    <property type="match status" value="1"/>
</dbReference>
<evidence type="ECO:0000256" key="5">
    <source>
        <dbReference type="ARBA" id="ARBA00022695"/>
    </source>
</evidence>
<gene>
    <name evidence="17" type="primary">rep</name>
</gene>
<accession>A0A899IH49</accession>
<evidence type="ECO:0000256" key="13">
    <source>
        <dbReference type="ARBA" id="ARBA00022840"/>
    </source>
</evidence>
<keyword evidence="15" id="KW-0238">DNA-binding</keyword>
<keyword evidence="12" id="KW-0347">Helicase</keyword>
<evidence type="ECO:0000256" key="11">
    <source>
        <dbReference type="ARBA" id="ARBA00022801"/>
    </source>
</evidence>
<keyword evidence="10" id="KW-0255">Endonuclease</keyword>
<dbReference type="Gene3D" id="3.40.1310.20">
    <property type="match status" value="1"/>
</dbReference>
<sequence length="152" mass="17133">MTSLTHNACKQWIATLNNPTDEEREQVLSLEGEEVVVDEEVGEQSELPHLHIFLHLKKRARLSTLHKLLPRAHWEVAESRDMAVNYCSKGRVLRRQLLPKATKRALGAAVEVLRSAGIGAVAEQYPEVYVRHCRGLEALACKQQDRVAKPPP</sequence>
<keyword evidence="4" id="KW-0808">Transferase</keyword>
<evidence type="ECO:0000256" key="7">
    <source>
        <dbReference type="ARBA" id="ARBA00022722"/>
    </source>
</evidence>
<evidence type="ECO:0000256" key="6">
    <source>
        <dbReference type="ARBA" id="ARBA00022705"/>
    </source>
</evidence>
<dbReference type="EMBL" id="MT241510">
    <property type="protein sequence ID" value="QSL97429.1"/>
    <property type="molecule type" value="Genomic_DNA"/>
</dbReference>
<keyword evidence="13" id="KW-0067">ATP-binding</keyword>
<organism evidence="17">
    <name type="scientific">Rabbit circovirus 1</name>
    <dbReference type="NCBI Taxonomy" id="2815203"/>
    <lineage>
        <taxon>Viruses</taxon>
        <taxon>Monodnaviria</taxon>
        <taxon>Shotokuvirae</taxon>
        <taxon>Cressdnaviricota</taxon>
        <taxon>Arfiviricetes</taxon>
        <taxon>Cirlivirales</taxon>
        <taxon>Circoviridae</taxon>
    </lineage>
</organism>
<evidence type="ECO:0000256" key="8">
    <source>
        <dbReference type="ARBA" id="ARBA00022723"/>
    </source>
</evidence>
<dbReference type="GO" id="GO:0016787">
    <property type="term" value="F:hydrolase activity"/>
    <property type="evidence" value="ECO:0007669"/>
    <property type="project" value="UniProtKB-KW"/>
</dbReference>
<keyword evidence="11" id="KW-0378">Hydrolase</keyword>
<keyword evidence="8" id="KW-0479">Metal-binding</keyword>
<comment type="subcellular location">
    <subcellularLocation>
        <location evidence="2">Host nucleus</location>
    </subcellularLocation>
</comment>
<keyword evidence="14" id="KW-0190">Covalent protein-DNA linkage</keyword>
<evidence type="ECO:0000256" key="9">
    <source>
        <dbReference type="ARBA" id="ARBA00022741"/>
    </source>
</evidence>
<keyword evidence="3" id="KW-1048">Host nucleus</keyword>
<evidence type="ECO:0000259" key="16">
    <source>
        <dbReference type="PROSITE" id="PS52020"/>
    </source>
</evidence>
<comment type="cofactor">
    <cofactor evidence="1">
        <name>Mg(2+)</name>
        <dbReference type="ChEBI" id="CHEBI:18420"/>
    </cofactor>
</comment>
<protein>
    <submittedName>
        <fullName evidence="17">Replication protein</fullName>
    </submittedName>
</protein>
<dbReference type="GO" id="GO:0046872">
    <property type="term" value="F:metal ion binding"/>
    <property type="evidence" value="ECO:0007669"/>
    <property type="project" value="UniProtKB-KW"/>
</dbReference>